<evidence type="ECO:0000313" key="3">
    <source>
        <dbReference type="Proteomes" id="UP001172155"/>
    </source>
</evidence>
<dbReference type="SUPFAM" id="SSF56112">
    <property type="entry name" value="Protein kinase-like (PK-like)"/>
    <property type="match status" value="1"/>
</dbReference>
<reference evidence="2" key="1">
    <citation type="submission" date="2023-06" db="EMBL/GenBank/DDBJ databases">
        <title>Genome-scale phylogeny and comparative genomics of the fungal order Sordariales.</title>
        <authorList>
            <consortium name="Lawrence Berkeley National Laboratory"/>
            <person name="Hensen N."/>
            <person name="Bonometti L."/>
            <person name="Westerberg I."/>
            <person name="Brannstrom I.O."/>
            <person name="Guillou S."/>
            <person name="Cros-Aarteil S."/>
            <person name="Calhoun S."/>
            <person name="Haridas S."/>
            <person name="Kuo A."/>
            <person name="Mondo S."/>
            <person name="Pangilinan J."/>
            <person name="Riley R."/>
            <person name="LaButti K."/>
            <person name="Andreopoulos B."/>
            <person name="Lipzen A."/>
            <person name="Chen C."/>
            <person name="Yanf M."/>
            <person name="Daum C."/>
            <person name="Ng V."/>
            <person name="Clum A."/>
            <person name="Steindorff A."/>
            <person name="Ohm R."/>
            <person name="Martin F."/>
            <person name="Silar P."/>
            <person name="Natvig D."/>
            <person name="Lalanne C."/>
            <person name="Gautier V."/>
            <person name="Ament-velasquez S.L."/>
            <person name="Kruys A."/>
            <person name="Hutchinson M.I."/>
            <person name="Powell A.J."/>
            <person name="Barry K."/>
            <person name="Miller A.N."/>
            <person name="Grigoriev I.V."/>
            <person name="Debuchy R."/>
            <person name="Gladieux P."/>
            <person name="Thoren M.H."/>
            <person name="Johannesson H."/>
        </authorList>
    </citation>
    <scope>NUCLEOTIDE SEQUENCE</scope>
    <source>
        <strain evidence="2">SMH3187-1</strain>
    </source>
</reference>
<dbReference type="GO" id="GO:0005524">
    <property type="term" value="F:ATP binding"/>
    <property type="evidence" value="ECO:0007669"/>
    <property type="project" value="InterPro"/>
</dbReference>
<dbReference type="Gene3D" id="1.10.510.10">
    <property type="entry name" value="Transferase(Phosphotransferase) domain 1"/>
    <property type="match status" value="1"/>
</dbReference>
<feature type="domain" description="Protein kinase" evidence="1">
    <location>
        <begin position="179"/>
        <end position="593"/>
    </location>
</feature>
<dbReference type="AlphaFoldDB" id="A0AA40K5I4"/>
<gene>
    <name evidence="2" type="ORF">B0T18DRAFT_327317</name>
</gene>
<evidence type="ECO:0000313" key="2">
    <source>
        <dbReference type="EMBL" id="KAK0746282.1"/>
    </source>
</evidence>
<dbReference type="InterPro" id="IPR011009">
    <property type="entry name" value="Kinase-like_dom_sf"/>
</dbReference>
<proteinExistence type="predicted"/>
<protein>
    <recommendedName>
        <fullName evidence="1">Protein kinase domain-containing protein</fullName>
    </recommendedName>
</protein>
<accession>A0AA40K5I4</accession>
<dbReference type="GO" id="GO:0004672">
    <property type="term" value="F:protein kinase activity"/>
    <property type="evidence" value="ECO:0007669"/>
    <property type="project" value="InterPro"/>
</dbReference>
<keyword evidence="3" id="KW-1185">Reference proteome</keyword>
<organism evidence="2 3">
    <name type="scientific">Schizothecium vesticola</name>
    <dbReference type="NCBI Taxonomy" id="314040"/>
    <lineage>
        <taxon>Eukaryota</taxon>
        <taxon>Fungi</taxon>
        <taxon>Dikarya</taxon>
        <taxon>Ascomycota</taxon>
        <taxon>Pezizomycotina</taxon>
        <taxon>Sordariomycetes</taxon>
        <taxon>Sordariomycetidae</taxon>
        <taxon>Sordariales</taxon>
        <taxon>Schizotheciaceae</taxon>
        <taxon>Schizothecium</taxon>
    </lineage>
</organism>
<dbReference type="Proteomes" id="UP001172155">
    <property type="component" value="Unassembled WGS sequence"/>
</dbReference>
<dbReference type="PROSITE" id="PS50011">
    <property type="entry name" value="PROTEIN_KINASE_DOM"/>
    <property type="match status" value="1"/>
</dbReference>
<name>A0AA40K5I4_9PEZI</name>
<dbReference type="InterPro" id="IPR000719">
    <property type="entry name" value="Prot_kinase_dom"/>
</dbReference>
<dbReference type="EMBL" id="JAUKUD010000004">
    <property type="protein sequence ID" value="KAK0746282.1"/>
    <property type="molecule type" value="Genomic_DNA"/>
</dbReference>
<evidence type="ECO:0000259" key="1">
    <source>
        <dbReference type="PROSITE" id="PS50011"/>
    </source>
</evidence>
<comment type="caution">
    <text evidence="2">The sequence shown here is derived from an EMBL/GenBank/DDBJ whole genome shotgun (WGS) entry which is preliminary data.</text>
</comment>
<sequence>MDLNTASIHDVIHPTAAFSRCALPVQPTSTAETDLWFESQLNPKNRIDSLDTIHNPLWRIDGCTGLGTQYYAIPLFLGSIPPMRFDVFVPEEAGSCPLVRRLLDLNAAFHTKDPGRLGRLGIVRHILRTLQLWTVAQGEGGAVAILDMYRTLPFGSRIIFENLDLDIRKIKITIAPTHYVEKQLLGLARLASCLGIDDDALPEAIDIAQLSIVQQLDDSVCVVHFNPASEPLGQPGEPEPRQSWILKALTSGTKFLYTELRNLLNLEAHEHVISRPKYLVTKCCRFGGKTGVVGFMIPYHPRGSLRDTLPLLRIHGQLPLQAQLKWATQLASAVLHVRERGHVFYPDLRLDNVVISEAGDVVMVDFEQRGVWCEFTAPEVNALDYIRILASDGDSSGQDPEDAIPEETRDHYAALLTRLLPGWETLQSREDFAALPHGYRSYNVAWECLSPREQEAAEVYMLGRVLWCIFEGQSAPQRAAVWQSYKREPEYEFPEFRRAPPELRELVDCCTAGRRNTLSSVVVRRQSKLVPSSSVPGGEGDVARVLQAAKEWWAVEVKVAEDFLHMREERKSRGEWNGNYYKRPTLREVKEWLETMRRASAMTE</sequence>